<feature type="compositionally biased region" description="Basic residues" evidence="1">
    <location>
        <begin position="33"/>
        <end position="49"/>
    </location>
</feature>
<dbReference type="SUPFAM" id="SSF52113">
    <property type="entry name" value="BRCT domain"/>
    <property type="match status" value="1"/>
</dbReference>
<organism evidence="2 3">
    <name type="scientific">Tothia fuscella</name>
    <dbReference type="NCBI Taxonomy" id="1048955"/>
    <lineage>
        <taxon>Eukaryota</taxon>
        <taxon>Fungi</taxon>
        <taxon>Dikarya</taxon>
        <taxon>Ascomycota</taxon>
        <taxon>Pezizomycotina</taxon>
        <taxon>Dothideomycetes</taxon>
        <taxon>Pleosporomycetidae</taxon>
        <taxon>Venturiales</taxon>
        <taxon>Cylindrosympodiaceae</taxon>
        <taxon>Tothia</taxon>
    </lineage>
</organism>
<feature type="compositionally biased region" description="Low complexity" evidence="1">
    <location>
        <begin position="61"/>
        <end position="73"/>
    </location>
</feature>
<evidence type="ECO:0000313" key="2">
    <source>
        <dbReference type="EMBL" id="KAF2418461.1"/>
    </source>
</evidence>
<evidence type="ECO:0000313" key="3">
    <source>
        <dbReference type="Proteomes" id="UP000800235"/>
    </source>
</evidence>
<name>A0A9P4TSJ1_9PEZI</name>
<keyword evidence="3" id="KW-1185">Reference proteome</keyword>
<dbReference type="InterPro" id="IPR036420">
    <property type="entry name" value="BRCT_dom_sf"/>
</dbReference>
<dbReference type="AlphaFoldDB" id="A0A9P4TSJ1"/>
<evidence type="ECO:0008006" key="4">
    <source>
        <dbReference type="Google" id="ProtNLM"/>
    </source>
</evidence>
<sequence length="270" mass="29330">MSCQRAPDPVSRLPKKVRQASANDEIEEPIKVKAGRPKKATPVQSKKKSPSVLITRKVDGSATQSSSATSTRSAAAKAVDQDSLYHGLKPIVVFSSSGFEKLLNLKKQFDTLVTIEDTVTEKTGFVCVGKGGVKTTTKVLLAVALGKPILSDEWATQSAKAKALLAPTQFHVRDTVKEANWNLPSDWSSGIPRTNLFHGYNIFVTPKLKEFYGSGYKDIQNLLKILGMPKIKSAAAREYVDSPKMIILALPPGNEDLDAEVLGHKGYACY</sequence>
<reference evidence="2" key="1">
    <citation type="journal article" date="2020" name="Stud. Mycol.">
        <title>101 Dothideomycetes genomes: a test case for predicting lifestyles and emergence of pathogens.</title>
        <authorList>
            <person name="Haridas S."/>
            <person name="Albert R."/>
            <person name="Binder M."/>
            <person name="Bloem J."/>
            <person name="Labutti K."/>
            <person name="Salamov A."/>
            <person name="Andreopoulos B."/>
            <person name="Baker S."/>
            <person name="Barry K."/>
            <person name="Bills G."/>
            <person name="Bluhm B."/>
            <person name="Cannon C."/>
            <person name="Castanera R."/>
            <person name="Culley D."/>
            <person name="Daum C."/>
            <person name="Ezra D."/>
            <person name="Gonzalez J."/>
            <person name="Henrissat B."/>
            <person name="Kuo A."/>
            <person name="Liang C."/>
            <person name="Lipzen A."/>
            <person name="Lutzoni F."/>
            <person name="Magnuson J."/>
            <person name="Mondo S."/>
            <person name="Nolan M."/>
            <person name="Ohm R."/>
            <person name="Pangilinan J."/>
            <person name="Park H.-J."/>
            <person name="Ramirez L."/>
            <person name="Alfaro M."/>
            <person name="Sun H."/>
            <person name="Tritt A."/>
            <person name="Yoshinaga Y."/>
            <person name="Zwiers L.-H."/>
            <person name="Turgeon B."/>
            <person name="Goodwin S."/>
            <person name="Spatafora J."/>
            <person name="Crous P."/>
            <person name="Grigoriev I."/>
        </authorList>
    </citation>
    <scope>NUCLEOTIDE SEQUENCE</scope>
    <source>
        <strain evidence="2">CBS 130266</strain>
    </source>
</reference>
<protein>
    <recommendedName>
        <fullName evidence="4">BRCT domain-containing protein</fullName>
    </recommendedName>
</protein>
<dbReference type="Gene3D" id="3.40.50.10190">
    <property type="entry name" value="BRCT domain"/>
    <property type="match status" value="1"/>
</dbReference>
<comment type="caution">
    <text evidence="2">The sequence shown here is derived from an EMBL/GenBank/DDBJ whole genome shotgun (WGS) entry which is preliminary data.</text>
</comment>
<dbReference type="OrthoDB" id="342264at2759"/>
<proteinExistence type="predicted"/>
<gene>
    <name evidence="2" type="ORF">EJ08DRAFT_707282</name>
</gene>
<dbReference type="EMBL" id="MU007128">
    <property type="protein sequence ID" value="KAF2418461.1"/>
    <property type="molecule type" value="Genomic_DNA"/>
</dbReference>
<evidence type="ECO:0000256" key="1">
    <source>
        <dbReference type="SAM" id="MobiDB-lite"/>
    </source>
</evidence>
<dbReference type="Proteomes" id="UP000800235">
    <property type="component" value="Unassembled WGS sequence"/>
</dbReference>
<feature type="region of interest" description="Disordered" evidence="1">
    <location>
        <begin position="1"/>
        <end position="73"/>
    </location>
</feature>
<accession>A0A9P4TSJ1</accession>